<name>A0ACC1T169_9HYPO</name>
<dbReference type="EMBL" id="JANRMS010000003">
    <property type="protein sequence ID" value="KAJ3550303.1"/>
    <property type="molecule type" value="Genomic_DNA"/>
</dbReference>
<reference evidence="1" key="1">
    <citation type="submission" date="2022-08" db="EMBL/GenBank/DDBJ databases">
        <title>Genome Sequence of Fusarium decemcellulare.</title>
        <authorList>
            <person name="Buettner E."/>
        </authorList>
    </citation>
    <scope>NUCLEOTIDE SEQUENCE</scope>
    <source>
        <strain evidence="1">Babe19</strain>
    </source>
</reference>
<comment type="caution">
    <text evidence="1">The sequence shown here is derived from an EMBL/GenBank/DDBJ whole genome shotgun (WGS) entry which is preliminary data.</text>
</comment>
<proteinExistence type="predicted"/>
<keyword evidence="2" id="KW-1185">Reference proteome</keyword>
<evidence type="ECO:0000313" key="1">
    <source>
        <dbReference type="EMBL" id="KAJ3550303.1"/>
    </source>
</evidence>
<gene>
    <name evidence="1" type="ORF">NM208_g50</name>
</gene>
<accession>A0ACC1T169</accession>
<evidence type="ECO:0000313" key="2">
    <source>
        <dbReference type="Proteomes" id="UP001148629"/>
    </source>
</evidence>
<dbReference type="Proteomes" id="UP001148629">
    <property type="component" value="Unassembled WGS sequence"/>
</dbReference>
<protein>
    <submittedName>
        <fullName evidence="1">Uncharacterized protein</fullName>
    </submittedName>
</protein>
<organism evidence="1 2">
    <name type="scientific">Fusarium decemcellulare</name>
    <dbReference type="NCBI Taxonomy" id="57161"/>
    <lineage>
        <taxon>Eukaryota</taxon>
        <taxon>Fungi</taxon>
        <taxon>Dikarya</taxon>
        <taxon>Ascomycota</taxon>
        <taxon>Pezizomycotina</taxon>
        <taxon>Sordariomycetes</taxon>
        <taxon>Hypocreomycetidae</taxon>
        <taxon>Hypocreales</taxon>
        <taxon>Nectriaceae</taxon>
        <taxon>Fusarium</taxon>
        <taxon>Fusarium decemcellulare species complex</taxon>
    </lineage>
</organism>
<sequence length="773" mass="85270">MAPQWKILVSLAILTAVPASALSSSDLADLPSCGVDCFATTVARSRCSMTNTTCLCTDASLLADLGQCVEQGCTPKESLATQNFTMTTCDAPTRNKGPEYKNLSIALLIVSSLFVLQRFGFKIYKGTELGIDDWLTLVALLHLLSITITNTELVRNGLGRDVWTLKPETINNFGKYFFINVVLYMSEVAVLKLAILFFYLRIFPDERVRLTVWATIALNSVYGVAFVFASCLQCRPVSHYWTSWSQETSGSCSNTNALAWTNAGISITLDVWMLFIPLFEINKVRLSRGKKIAVSLMFCMGSFFTIVSILRLRSLLQYRSDSKNPTWEFLEAARWSVIETNVGIMLFGSTAQPRNSGPASRTRPTHGNNIPLETNIKADTDSRRGLAPKDGITYERTFTVESTDNDEIGLATRMAPLWRTSSGPGGASIPIGRIAEPSNVANEAPFPAGPASSIISGTEIRVVRDVRIASSSLREKGEDVVSPMTETSSPLTNVMAPSALCSPVESPVSQAETLAYHQDLLPRTSSTDPYNPLSIERKIDYDCYPEVVVPDDPEPARIENPVTGYNLPEVTYSDAPEVVKQDVGICDGREVVLHRKPSMRTVTPLHLLGDQPDWIDCPFCERRAMTTIKKKPSNVTHMQAALLLVSTGPGAAAPYLAKWAFDIEQYCQNCENRVAYLSRGRKICVFSLTATVCEAIRSTGGTVKYIIAPNLEHYMQIASWKTESPDARLIAPERLPEKCAKKPNLKETQFDVVFTASEAHPYISDEFDLEFDV</sequence>